<feature type="signal peptide" evidence="1">
    <location>
        <begin position="1"/>
        <end position="17"/>
    </location>
</feature>
<organism evidence="2 3">
    <name type="scientific">Sphingomonas kyeonggiensis</name>
    <dbReference type="NCBI Taxonomy" id="1268553"/>
    <lineage>
        <taxon>Bacteria</taxon>
        <taxon>Pseudomonadati</taxon>
        <taxon>Pseudomonadota</taxon>
        <taxon>Alphaproteobacteria</taxon>
        <taxon>Sphingomonadales</taxon>
        <taxon>Sphingomonadaceae</taxon>
        <taxon>Sphingomonas</taxon>
    </lineage>
</organism>
<reference evidence="2 3" key="1">
    <citation type="submission" date="2020-08" db="EMBL/GenBank/DDBJ databases">
        <title>Functional genomics of gut bacteria from endangered species of beetles.</title>
        <authorList>
            <person name="Carlos-Shanley C."/>
        </authorList>
    </citation>
    <scope>NUCLEOTIDE SEQUENCE [LARGE SCALE GENOMIC DNA]</scope>
    <source>
        <strain evidence="2 3">S00224</strain>
    </source>
</reference>
<dbReference type="Proteomes" id="UP000575241">
    <property type="component" value="Unassembled WGS sequence"/>
</dbReference>
<proteinExistence type="predicted"/>
<evidence type="ECO:0000256" key="1">
    <source>
        <dbReference type="SAM" id="SignalP"/>
    </source>
</evidence>
<evidence type="ECO:0000313" key="2">
    <source>
        <dbReference type="EMBL" id="MBB4838976.1"/>
    </source>
</evidence>
<keyword evidence="3" id="KW-1185">Reference proteome</keyword>
<dbReference type="AlphaFoldDB" id="A0A7W7K0U1"/>
<feature type="chain" id="PRO_5031026426" evidence="1">
    <location>
        <begin position="18"/>
        <end position="291"/>
    </location>
</feature>
<evidence type="ECO:0000313" key="3">
    <source>
        <dbReference type="Proteomes" id="UP000575241"/>
    </source>
</evidence>
<dbReference type="EMBL" id="JACHLN010000002">
    <property type="protein sequence ID" value="MBB4838976.1"/>
    <property type="molecule type" value="Genomic_DNA"/>
</dbReference>
<accession>A0A7W7K0U1</accession>
<name>A0A7W7K0U1_9SPHN</name>
<protein>
    <submittedName>
        <fullName evidence="2">Uncharacterized protein</fullName>
    </submittedName>
</protein>
<comment type="caution">
    <text evidence="2">The sequence shown here is derived from an EMBL/GenBank/DDBJ whole genome shotgun (WGS) entry which is preliminary data.</text>
</comment>
<keyword evidence="1" id="KW-0732">Signal</keyword>
<dbReference type="RefSeq" id="WP_184166359.1">
    <property type="nucleotide sequence ID" value="NZ_JACHLN010000002.1"/>
</dbReference>
<sequence length="291" mass="30908">MRIALLALALLAGPALAQDKPAQQKPKDDSDIVVVGAKGVPPKAAKRFVRQISSSVEGQLARFAEPVCPIVAGLGPDAAKAIEARLRAVALDAGATVGEAGCRPNIALMVAHDADDFVKALHKRFPGFFGNLKMVDLRKALRDGPVHAWSTIEVRDELGNQVGGNDDGIKYVERFSASAITMGTQQVTVKSIVVIDDKAVIGKSVVQIADYLAMRTLAGARPPRDGSAVDSIITLFDQGSTFSDPELTALDQGFLQGLYKSRADVNSIKQSGEIARRIVKNSKDAGEEKKP</sequence>
<gene>
    <name evidence="2" type="ORF">HNP52_002045</name>
</gene>